<evidence type="ECO:0000313" key="12">
    <source>
        <dbReference type="Proteomes" id="UP000537825"/>
    </source>
</evidence>
<keyword evidence="5" id="KW-0809">Transit peptide</keyword>
<keyword evidence="3 7" id="KW-0285">Flavoprotein</keyword>
<proteinExistence type="inferred from homology"/>
<protein>
    <submittedName>
        <fullName evidence="11">Acyl-CoA dehydrogenase</fullName>
    </submittedName>
</protein>
<comment type="cofactor">
    <cofactor evidence="1 7">
        <name>FAD</name>
        <dbReference type="ChEBI" id="CHEBI:57692"/>
    </cofactor>
</comment>
<evidence type="ECO:0000256" key="7">
    <source>
        <dbReference type="RuleBase" id="RU362125"/>
    </source>
</evidence>
<gene>
    <name evidence="11" type="ORF">GTZ93_06055</name>
</gene>
<dbReference type="SUPFAM" id="SSF47203">
    <property type="entry name" value="Acyl-CoA dehydrogenase C-terminal domain-like"/>
    <property type="match status" value="1"/>
</dbReference>
<dbReference type="InterPro" id="IPR013786">
    <property type="entry name" value="AcylCoA_DH/ox_N"/>
</dbReference>
<evidence type="ECO:0000256" key="1">
    <source>
        <dbReference type="ARBA" id="ARBA00001974"/>
    </source>
</evidence>
<dbReference type="FunFam" id="2.40.110.10:FF:000002">
    <property type="entry name" value="Acyl-CoA dehydrogenase fadE12"/>
    <property type="match status" value="1"/>
</dbReference>
<dbReference type="Proteomes" id="UP000537825">
    <property type="component" value="Unassembled WGS sequence"/>
</dbReference>
<dbReference type="InterPro" id="IPR009100">
    <property type="entry name" value="AcylCoA_DH/oxidase_NM_dom_sf"/>
</dbReference>
<dbReference type="SUPFAM" id="SSF56645">
    <property type="entry name" value="Acyl-CoA dehydrogenase NM domain-like"/>
    <property type="match status" value="1"/>
</dbReference>
<dbReference type="Pfam" id="PF02771">
    <property type="entry name" value="Acyl-CoA_dh_N"/>
    <property type="match status" value="1"/>
</dbReference>
<organism evidence="11 12">
    <name type="scientific">Corallococcus exiguus</name>
    <dbReference type="NCBI Taxonomy" id="83462"/>
    <lineage>
        <taxon>Bacteria</taxon>
        <taxon>Pseudomonadati</taxon>
        <taxon>Myxococcota</taxon>
        <taxon>Myxococcia</taxon>
        <taxon>Myxococcales</taxon>
        <taxon>Cystobacterineae</taxon>
        <taxon>Myxococcaceae</taxon>
        <taxon>Corallococcus</taxon>
    </lineage>
</organism>
<dbReference type="FunFam" id="1.10.540.10:FF:000026">
    <property type="entry name" value="Acyl-CoA dehydrogenase medium chain"/>
    <property type="match status" value="1"/>
</dbReference>
<feature type="domain" description="Acyl-CoA oxidase/dehydrogenase middle" evidence="9">
    <location>
        <begin position="132"/>
        <end position="226"/>
    </location>
</feature>
<reference evidence="11 12" key="1">
    <citation type="submission" date="2020-01" db="EMBL/GenBank/DDBJ databases">
        <title>The draft genome sequence of Corallococcus exiguus DSM 14696.</title>
        <authorList>
            <person name="Zhang X."/>
            <person name="Zhu H."/>
        </authorList>
    </citation>
    <scope>NUCLEOTIDE SEQUENCE [LARGE SCALE GENOMIC DNA]</scope>
    <source>
        <strain evidence="11 12">DSM 14696</strain>
    </source>
</reference>
<dbReference type="Pfam" id="PF00441">
    <property type="entry name" value="Acyl-CoA_dh_1"/>
    <property type="match status" value="1"/>
</dbReference>
<evidence type="ECO:0000259" key="8">
    <source>
        <dbReference type="Pfam" id="PF00441"/>
    </source>
</evidence>
<accession>A0A7X5BRQ4</accession>
<dbReference type="Pfam" id="PF02770">
    <property type="entry name" value="Acyl-CoA_dh_M"/>
    <property type="match status" value="1"/>
</dbReference>
<dbReference type="RefSeq" id="WP_139920762.1">
    <property type="nucleotide sequence ID" value="NZ_CBCSLE010000015.1"/>
</dbReference>
<comment type="similarity">
    <text evidence="2 7">Belongs to the acyl-CoA dehydrogenase family.</text>
</comment>
<dbReference type="PANTHER" id="PTHR42807">
    <property type="entry name" value="GLUTARYL-COA DEHYDROGENASE, MITOCHONDRIAL"/>
    <property type="match status" value="1"/>
</dbReference>
<dbReference type="Gene3D" id="1.20.140.10">
    <property type="entry name" value="Butyryl-CoA Dehydrogenase, subunit A, domain 3"/>
    <property type="match status" value="1"/>
</dbReference>
<evidence type="ECO:0000256" key="5">
    <source>
        <dbReference type="ARBA" id="ARBA00022946"/>
    </source>
</evidence>
<evidence type="ECO:0000313" key="11">
    <source>
        <dbReference type="EMBL" id="NBC39388.1"/>
    </source>
</evidence>
<dbReference type="InterPro" id="IPR046373">
    <property type="entry name" value="Acyl-CoA_Oxase/DH_mid-dom_sf"/>
</dbReference>
<dbReference type="InterPro" id="IPR052033">
    <property type="entry name" value="Glutaryl-CoA_DH_mitochondrial"/>
</dbReference>
<evidence type="ECO:0000256" key="2">
    <source>
        <dbReference type="ARBA" id="ARBA00009347"/>
    </source>
</evidence>
<dbReference type="GO" id="GO:0000062">
    <property type="term" value="F:fatty-acyl-CoA binding"/>
    <property type="evidence" value="ECO:0007669"/>
    <property type="project" value="TreeGrafter"/>
</dbReference>
<evidence type="ECO:0000256" key="6">
    <source>
        <dbReference type="ARBA" id="ARBA00023002"/>
    </source>
</evidence>
<dbReference type="InterPro" id="IPR037069">
    <property type="entry name" value="AcylCoA_DH/ox_N_sf"/>
</dbReference>
<evidence type="ECO:0000256" key="4">
    <source>
        <dbReference type="ARBA" id="ARBA00022827"/>
    </source>
</evidence>
<keyword evidence="12" id="KW-1185">Reference proteome</keyword>
<dbReference type="Gene3D" id="1.10.540.10">
    <property type="entry name" value="Acyl-CoA dehydrogenase/oxidase, N-terminal domain"/>
    <property type="match status" value="1"/>
</dbReference>
<comment type="caution">
    <text evidence="11">The sequence shown here is derived from an EMBL/GenBank/DDBJ whole genome shotgun (WGS) entry which is preliminary data.</text>
</comment>
<dbReference type="InterPro" id="IPR006091">
    <property type="entry name" value="Acyl-CoA_Oxase/DH_mid-dom"/>
</dbReference>
<keyword evidence="6 7" id="KW-0560">Oxidoreductase</keyword>
<name>A0A7X5BRQ4_9BACT</name>
<dbReference type="GO" id="GO:0050660">
    <property type="term" value="F:flavin adenine dinucleotide binding"/>
    <property type="evidence" value="ECO:0007669"/>
    <property type="project" value="InterPro"/>
</dbReference>
<evidence type="ECO:0000259" key="10">
    <source>
        <dbReference type="Pfam" id="PF02771"/>
    </source>
</evidence>
<dbReference type="PANTHER" id="PTHR42807:SF1">
    <property type="entry name" value="GLUTARYL-COA DEHYDROGENASE, MITOCHONDRIAL"/>
    <property type="match status" value="1"/>
</dbReference>
<sequence length="393" mass="42190">MPRADITDLFRIDDLLSAEEKAARDAVARFVDAEVLPIIGKHFRDGTFPAHLIPGLAELGVLGANLQGYGCAGMNTVSYGLVLQELERGDSGLRSFASVQGSLCMFPIHAFGSEEQKTRFLPGMAKGQLIGCFGLTEPDFGSNPGGMRARARKDGDSWVLNGTKAWITNGSIADVAVVWAKTDEGGPESVRGFLVEKGMPGFSAREIPGKFSLRASRTSELSFQDVRVPDRNVLPGVVGLRGPLSCLNNARAGIAFAVTGAAIACFEGAREYALSRTQFDGKSIAGYQLTQEKLADMLQEIVKAQLLSLRLARLKDEGKSNPVMVSLAKRNNVKSALDIARVARSIYGANGITDDYPPVRHMLNLESVFTYEGTHEVHTLVLGKAITGIDAFG</sequence>
<dbReference type="Gene3D" id="2.40.110.10">
    <property type="entry name" value="Butyryl-CoA Dehydrogenase, subunit A, domain 2"/>
    <property type="match status" value="1"/>
</dbReference>
<keyword evidence="4 7" id="KW-0274">FAD</keyword>
<feature type="domain" description="Acyl-CoA dehydrogenase/oxidase N-terminal" evidence="10">
    <location>
        <begin position="18"/>
        <end position="128"/>
    </location>
</feature>
<dbReference type="InterPro" id="IPR009075">
    <property type="entry name" value="AcylCo_DH/oxidase_C"/>
</dbReference>
<dbReference type="GO" id="GO:0046949">
    <property type="term" value="P:fatty-acyl-CoA biosynthetic process"/>
    <property type="evidence" value="ECO:0007669"/>
    <property type="project" value="TreeGrafter"/>
</dbReference>
<dbReference type="InterPro" id="IPR036250">
    <property type="entry name" value="AcylCo_DH-like_C"/>
</dbReference>
<dbReference type="AlphaFoldDB" id="A0A7X5BRQ4"/>
<feature type="domain" description="Acyl-CoA dehydrogenase/oxidase C-terminal" evidence="8">
    <location>
        <begin position="239"/>
        <end position="386"/>
    </location>
</feature>
<evidence type="ECO:0000256" key="3">
    <source>
        <dbReference type="ARBA" id="ARBA00022630"/>
    </source>
</evidence>
<dbReference type="EMBL" id="JAAAPK010000001">
    <property type="protein sequence ID" value="NBC39388.1"/>
    <property type="molecule type" value="Genomic_DNA"/>
</dbReference>
<evidence type="ECO:0000259" key="9">
    <source>
        <dbReference type="Pfam" id="PF02770"/>
    </source>
</evidence>
<dbReference type="GO" id="GO:0033539">
    <property type="term" value="P:fatty acid beta-oxidation using acyl-CoA dehydrogenase"/>
    <property type="evidence" value="ECO:0007669"/>
    <property type="project" value="TreeGrafter"/>
</dbReference>
<dbReference type="GO" id="GO:0004361">
    <property type="term" value="F:glutaryl-CoA dehydrogenase activity"/>
    <property type="evidence" value="ECO:0007669"/>
    <property type="project" value="TreeGrafter"/>
</dbReference>